<evidence type="ECO:0000256" key="1">
    <source>
        <dbReference type="SAM" id="SignalP"/>
    </source>
</evidence>
<keyword evidence="1" id="KW-0732">Signal</keyword>
<gene>
    <name evidence="3" type="ORF">HDF15_003631</name>
</gene>
<sequence>MPRFSLATIVLLLASVPACAQYTSGKIIFKNPGKRAQADLESAAGIHSGQKVSTANLQTAAQRLIDTGYFDDVGVGVEGPSGALAVTFTLKPLDPQHLSATGFENFVWLTPEELTAALHKAAPLFQGQLPDAGNQPDAINAAIQEALAAKGVTATVIHETLEPSTAQPLRVVEYRVDRPGVHIHSIALQGTTPAMSSDVDKLALKLHGAAYNEGLAGETTASVLLKPYRDAGYLDAKLVHVSRTIAQPESSGVEVDLSATVEEGTPYHVGTLAFAGTPIVTADAVLSTAKLHPGDIASRKLLLDTLAPIDIAYKRQGYMDVFVEPGATLDAAARTVNYNVTVVPGEQYHLRSVTPLNLSPVAQKDFDTGWRMKPGDPYDAEYIKGFLKNNTALQALNGYSAGFKASADPQTHLVDLTITFVRGAGAR</sequence>
<feature type="domain" description="POTRA" evidence="2">
    <location>
        <begin position="267"/>
        <end position="345"/>
    </location>
</feature>
<dbReference type="EMBL" id="JACHIO010000015">
    <property type="protein sequence ID" value="MBB5065268.1"/>
    <property type="molecule type" value="Genomic_DNA"/>
</dbReference>
<dbReference type="Proteomes" id="UP000584867">
    <property type="component" value="Unassembled WGS sequence"/>
</dbReference>
<evidence type="ECO:0000259" key="2">
    <source>
        <dbReference type="Pfam" id="PF07244"/>
    </source>
</evidence>
<protein>
    <submittedName>
        <fullName evidence="3">Outer membrane protein insertion porin family</fullName>
    </submittedName>
</protein>
<dbReference type="Gene3D" id="3.10.20.310">
    <property type="entry name" value="membrane protein fhac"/>
    <property type="match status" value="2"/>
</dbReference>
<feature type="signal peptide" evidence="1">
    <location>
        <begin position="1"/>
        <end position="20"/>
    </location>
</feature>
<accession>A0A7W8EA61</accession>
<evidence type="ECO:0000313" key="3">
    <source>
        <dbReference type="EMBL" id="MBB5065268.1"/>
    </source>
</evidence>
<organism evidence="3 4">
    <name type="scientific">Granulicella mallensis</name>
    <dbReference type="NCBI Taxonomy" id="940614"/>
    <lineage>
        <taxon>Bacteria</taxon>
        <taxon>Pseudomonadati</taxon>
        <taxon>Acidobacteriota</taxon>
        <taxon>Terriglobia</taxon>
        <taxon>Terriglobales</taxon>
        <taxon>Acidobacteriaceae</taxon>
        <taxon>Granulicella</taxon>
    </lineage>
</organism>
<dbReference type="AlphaFoldDB" id="A0A7W8EA61"/>
<reference evidence="3 4" key="1">
    <citation type="submission" date="2020-08" db="EMBL/GenBank/DDBJ databases">
        <title>Genomic Encyclopedia of Type Strains, Phase IV (KMG-V): Genome sequencing to study the core and pangenomes of soil and plant-associated prokaryotes.</title>
        <authorList>
            <person name="Whitman W."/>
        </authorList>
    </citation>
    <scope>NUCLEOTIDE SEQUENCE [LARGE SCALE GENOMIC DNA]</scope>
    <source>
        <strain evidence="3 4">X5P3</strain>
    </source>
</reference>
<dbReference type="InterPro" id="IPR010827">
    <property type="entry name" value="BamA/TamA_POTRA"/>
</dbReference>
<dbReference type="Pfam" id="PF07244">
    <property type="entry name" value="POTRA"/>
    <property type="match status" value="1"/>
</dbReference>
<comment type="caution">
    <text evidence="3">The sequence shown here is derived from an EMBL/GenBank/DDBJ whole genome shotgun (WGS) entry which is preliminary data.</text>
</comment>
<name>A0A7W8EA61_9BACT</name>
<feature type="chain" id="PRO_5031361562" evidence="1">
    <location>
        <begin position="21"/>
        <end position="427"/>
    </location>
</feature>
<evidence type="ECO:0000313" key="4">
    <source>
        <dbReference type="Proteomes" id="UP000584867"/>
    </source>
</evidence>
<dbReference type="RefSeq" id="WP_184257812.1">
    <property type="nucleotide sequence ID" value="NZ_JACHIO010000015.1"/>
</dbReference>
<proteinExistence type="predicted"/>